<gene>
    <name evidence="11" type="primary">LOC106071155</name>
</gene>
<accession>A0A9W2ZWE9</accession>
<dbReference type="GO" id="GO:0033344">
    <property type="term" value="P:cholesterol efflux"/>
    <property type="evidence" value="ECO:0007669"/>
    <property type="project" value="TreeGrafter"/>
</dbReference>
<dbReference type="GO" id="GO:0016324">
    <property type="term" value="C:apical plasma membrane"/>
    <property type="evidence" value="ECO:0007669"/>
    <property type="project" value="TreeGrafter"/>
</dbReference>
<feature type="transmembrane region" description="Helical" evidence="7">
    <location>
        <begin position="375"/>
        <end position="396"/>
    </location>
</feature>
<evidence type="ECO:0000256" key="4">
    <source>
        <dbReference type="ARBA" id="ARBA00022692"/>
    </source>
</evidence>
<dbReference type="Pfam" id="PF00005">
    <property type="entry name" value="ABC_tran"/>
    <property type="match status" value="1"/>
</dbReference>
<dbReference type="InterPro" id="IPR017871">
    <property type="entry name" value="ABC_transporter-like_CS"/>
</dbReference>
<evidence type="ECO:0000256" key="5">
    <source>
        <dbReference type="ARBA" id="ARBA00022989"/>
    </source>
</evidence>
<comment type="similarity">
    <text evidence="2">Belongs to the ABC transporter superfamily. ABCG family. Eye pigment precursor importer (TC 3.A.1.204) subfamily.</text>
</comment>
<dbReference type="GO" id="GO:0043190">
    <property type="term" value="C:ATP-binding cassette (ABC) transporter complex"/>
    <property type="evidence" value="ECO:0007669"/>
    <property type="project" value="TreeGrafter"/>
</dbReference>
<dbReference type="PANTHER" id="PTHR48041:SF113">
    <property type="entry name" value="ATP-BINDING CASSETTE SUB-FAMILY G MEMBER 5"/>
    <property type="match status" value="1"/>
</dbReference>
<dbReference type="PROSITE" id="PS00211">
    <property type="entry name" value="ABC_TRANSPORTER_1"/>
    <property type="match status" value="1"/>
</dbReference>
<organism evidence="10 11">
    <name type="scientific">Biomphalaria glabrata</name>
    <name type="common">Bloodfluke planorb</name>
    <name type="synonym">Freshwater snail</name>
    <dbReference type="NCBI Taxonomy" id="6526"/>
    <lineage>
        <taxon>Eukaryota</taxon>
        <taxon>Metazoa</taxon>
        <taxon>Spiralia</taxon>
        <taxon>Lophotrochozoa</taxon>
        <taxon>Mollusca</taxon>
        <taxon>Gastropoda</taxon>
        <taxon>Heterobranchia</taxon>
        <taxon>Euthyneura</taxon>
        <taxon>Panpulmonata</taxon>
        <taxon>Hygrophila</taxon>
        <taxon>Lymnaeoidea</taxon>
        <taxon>Planorbidae</taxon>
        <taxon>Biomphalaria</taxon>
    </lineage>
</organism>
<feature type="transmembrane region" description="Helical" evidence="7">
    <location>
        <begin position="271"/>
        <end position="290"/>
    </location>
</feature>
<keyword evidence="3" id="KW-0813">Transport</keyword>
<name>A0A9W2ZWE9_BIOGL</name>
<feature type="transmembrane region" description="Helical" evidence="7">
    <location>
        <begin position="340"/>
        <end position="369"/>
    </location>
</feature>
<dbReference type="InterPro" id="IPR027417">
    <property type="entry name" value="P-loop_NTPase"/>
</dbReference>
<evidence type="ECO:0000313" key="11">
    <source>
        <dbReference type="RefSeq" id="XP_055879278.1"/>
    </source>
</evidence>
<protein>
    <submittedName>
        <fullName evidence="11">ATP-binding cassette sub-family G member 5-like isoform X2</fullName>
    </submittedName>
</protein>
<dbReference type="Proteomes" id="UP001165740">
    <property type="component" value="Chromosome 3"/>
</dbReference>
<dbReference type="Gene3D" id="3.40.50.300">
    <property type="entry name" value="P-loop containing nucleotide triphosphate hydrolases"/>
    <property type="match status" value="1"/>
</dbReference>
<evidence type="ECO:0000256" key="3">
    <source>
        <dbReference type="ARBA" id="ARBA00022448"/>
    </source>
</evidence>
<evidence type="ECO:0000256" key="6">
    <source>
        <dbReference type="ARBA" id="ARBA00023136"/>
    </source>
</evidence>
<dbReference type="GO" id="GO:0005524">
    <property type="term" value="F:ATP binding"/>
    <property type="evidence" value="ECO:0007669"/>
    <property type="project" value="InterPro"/>
</dbReference>
<comment type="subcellular location">
    <subcellularLocation>
        <location evidence="1">Membrane</location>
        <topology evidence="1">Multi-pass membrane protein</topology>
    </subcellularLocation>
</comment>
<dbReference type="GO" id="GO:0140359">
    <property type="term" value="F:ABC-type transporter activity"/>
    <property type="evidence" value="ECO:0007669"/>
    <property type="project" value="InterPro"/>
</dbReference>
<sequence>MMRQKSSYVLQADRLLPTLTVRETLTYMAYLKLPGHFKPSDINRKVQTVITDMGLNHVAENRIGGAIVRGVSGGEKRRITIGVQLLKDPDILLLDEPTSGLDAFTAHHLVQSLADLAHKGKLVIMSIHQPRSDIFRLLDKIAILTIGQLAFLGRPDQMVPYFTSVGYSCPVNQNPCDIYIDLTSVDRRTPDQEVKTLKRAKKLCAAFTNNEIYTEILKRITFGLSQYDSEETQGTVERVSKSPSYPRTFNCLLNRMNIHVWRNRGDCLGRFIFLPFFIPFIIMFLGRLGLNQESIQDRLGVIYQASQVPPYMGIVNGVALYPALRDLFYREYQDGLYSTLTFLGVYYVHCLPFNIISSLVFSGILYWSVGLNPDLVSFGCFILVVVMLSQIGEMVTVSIMGVFRNIQLASNATTLIFSASGVVASGLLRTIENMPTVLQWASYIAVHKYSTAILVGNEFHGLKFTCPEQAAEQCMMKGDNFINTYYPHALEHMTRNFIILGGYSTAVFILAFIVMKIRGIPTLH</sequence>
<evidence type="ECO:0000259" key="9">
    <source>
        <dbReference type="Pfam" id="PF01061"/>
    </source>
</evidence>
<feature type="transmembrane region" description="Helical" evidence="7">
    <location>
        <begin position="408"/>
        <end position="428"/>
    </location>
</feature>
<dbReference type="Pfam" id="PF01061">
    <property type="entry name" value="ABC2_membrane"/>
    <property type="match status" value="1"/>
</dbReference>
<dbReference type="GO" id="GO:0016887">
    <property type="term" value="F:ATP hydrolysis activity"/>
    <property type="evidence" value="ECO:0007669"/>
    <property type="project" value="InterPro"/>
</dbReference>
<keyword evidence="6 7" id="KW-0472">Membrane</keyword>
<evidence type="ECO:0000259" key="8">
    <source>
        <dbReference type="Pfam" id="PF00005"/>
    </source>
</evidence>
<feature type="transmembrane region" description="Helical" evidence="7">
    <location>
        <begin position="310"/>
        <end position="328"/>
    </location>
</feature>
<dbReference type="SUPFAM" id="SSF52540">
    <property type="entry name" value="P-loop containing nucleoside triphosphate hydrolases"/>
    <property type="match status" value="1"/>
</dbReference>
<dbReference type="OMA" id="RVRPWWD"/>
<dbReference type="PANTHER" id="PTHR48041">
    <property type="entry name" value="ABC TRANSPORTER G FAMILY MEMBER 28"/>
    <property type="match status" value="1"/>
</dbReference>
<keyword evidence="5 7" id="KW-1133">Transmembrane helix</keyword>
<dbReference type="RefSeq" id="XP_055879278.1">
    <property type="nucleotide sequence ID" value="XM_056023303.1"/>
</dbReference>
<evidence type="ECO:0000256" key="7">
    <source>
        <dbReference type="SAM" id="Phobius"/>
    </source>
</evidence>
<dbReference type="InterPro" id="IPR050352">
    <property type="entry name" value="ABCG_transporters"/>
</dbReference>
<feature type="domain" description="ABC-2 type transporter transmembrane" evidence="9">
    <location>
        <begin position="250"/>
        <end position="459"/>
    </location>
</feature>
<dbReference type="InterPro" id="IPR003439">
    <property type="entry name" value="ABC_transporter-like_ATP-bd"/>
</dbReference>
<reference evidence="11" key="1">
    <citation type="submission" date="2025-08" db="UniProtKB">
        <authorList>
            <consortium name="RefSeq"/>
        </authorList>
    </citation>
    <scope>IDENTIFICATION</scope>
</reference>
<evidence type="ECO:0000256" key="1">
    <source>
        <dbReference type="ARBA" id="ARBA00004141"/>
    </source>
</evidence>
<dbReference type="GeneID" id="106071155"/>
<evidence type="ECO:0000313" key="10">
    <source>
        <dbReference type="Proteomes" id="UP001165740"/>
    </source>
</evidence>
<dbReference type="AlphaFoldDB" id="A0A9W2ZWE9"/>
<dbReference type="GO" id="GO:0042632">
    <property type="term" value="P:cholesterol homeostasis"/>
    <property type="evidence" value="ECO:0007669"/>
    <property type="project" value="TreeGrafter"/>
</dbReference>
<dbReference type="InterPro" id="IPR013525">
    <property type="entry name" value="ABC2_TM"/>
</dbReference>
<evidence type="ECO:0000256" key="2">
    <source>
        <dbReference type="ARBA" id="ARBA00005814"/>
    </source>
</evidence>
<feature type="transmembrane region" description="Helical" evidence="7">
    <location>
        <begin position="497"/>
        <end position="515"/>
    </location>
</feature>
<proteinExistence type="inferred from homology"/>
<keyword evidence="10" id="KW-1185">Reference proteome</keyword>
<keyword evidence="4 7" id="KW-0812">Transmembrane</keyword>
<feature type="domain" description="ABC transporter" evidence="8">
    <location>
        <begin position="2"/>
        <end position="99"/>
    </location>
</feature>